<accession>A0A8S4BS71</accession>
<reference evidence="1" key="1">
    <citation type="submission" date="2021-05" db="EMBL/GenBank/DDBJ databases">
        <authorList>
            <person name="Tigano A."/>
        </authorList>
    </citation>
    <scope>NUCLEOTIDE SEQUENCE</scope>
</reference>
<dbReference type="AlphaFoldDB" id="A0A8S4BS71"/>
<evidence type="ECO:0000313" key="2">
    <source>
        <dbReference type="Proteomes" id="UP000677803"/>
    </source>
</evidence>
<dbReference type="EMBL" id="CAJRST010038888">
    <property type="protein sequence ID" value="CAG6015733.1"/>
    <property type="molecule type" value="Genomic_DNA"/>
</dbReference>
<dbReference type="Proteomes" id="UP000677803">
    <property type="component" value="Unassembled WGS sequence"/>
</dbReference>
<gene>
    <name evidence="1" type="ORF">MMEN_LOCUS19791</name>
</gene>
<proteinExistence type="predicted"/>
<evidence type="ECO:0000313" key="1">
    <source>
        <dbReference type="EMBL" id="CAG6015733.1"/>
    </source>
</evidence>
<keyword evidence="2" id="KW-1185">Reference proteome</keyword>
<organism evidence="1 2">
    <name type="scientific">Menidia menidia</name>
    <name type="common">Atlantic silverside</name>
    <dbReference type="NCBI Taxonomy" id="238744"/>
    <lineage>
        <taxon>Eukaryota</taxon>
        <taxon>Metazoa</taxon>
        <taxon>Chordata</taxon>
        <taxon>Craniata</taxon>
        <taxon>Vertebrata</taxon>
        <taxon>Euteleostomi</taxon>
        <taxon>Actinopterygii</taxon>
        <taxon>Neopterygii</taxon>
        <taxon>Teleostei</taxon>
        <taxon>Neoteleostei</taxon>
        <taxon>Acanthomorphata</taxon>
        <taxon>Ovalentaria</taxon>
        <taxon>Atherinomorphae</taxon>
        <taxon>Atheriniformes</taxon>
        <taxon>Atherinopsidae</taxon>
        <taxon>Menidiinae</taxon>
        <taxon>Menidia</taxon>
    </lineage>
</organism>
<protein>
    <submittedName>
        <fullName evidence="1">(Atlantic silverside) hypothetical protein</fullName>
    </submittedName>
</protein>
<name>A0A8S4BS71_9TELE</name>
<comment type="caution">
    <text evidence="1">The sequence shown here is derived from an EMBL/GenBank/DDBJ whole genome shotgun (WGS) entry which is preliminary data.</text>
</comment>
<sequence length="149" mass="16693">MAKQQDFFYLLNSNYVTLYFTAFVTCYTEENHLPMITRPVISMVTTLMERRSRAASRGWSWKACVGCACAAHSTPRLVLLQLKPSARSCSSWHSITFVHHRDESLPSLGSFCFNLDGCHPSPFSFLSTPCLCLFNRKNSSAPVTGICPS</sequence>